<accession>A0A518VBD0</accession>
<evidence type="ECO:0000256" key="1">
    <source>
        <dbReference type="SAM" id="MobiDB-lite"/>
    </source>
</evidence>
<organism evidence="2 3">
    <name type="scientific">Brevibacillus laterosporus</name>
    <name type="common">Bacillus laterosporus</name>
    <dbReference type="NCBI Taxonomy" id="1465"/>
    <lineage>
        <taxon>Bacteria</taxon>
        <taxon>Bacillati</taxon>
        <taxon>Bacillota</taxon>
        <taxon>Bacilli</taxon>
        <taxon>Bacillales</taxon>
        <taxon>Paenibacillaceae</taxon>
        <taxon>Brevibacillus</taxon>
    </lineage>
</organism>
<dbReference type="AlphaFoldDB" id="A0A518VBD0"/>
<evidence type="ECO:0000313" key="3">
    <source>
        <dbReference type="Proteomes" id="UP000319432"/>
    </source>
</evidence>
<protein>
    <submittedName>
        <fullName evidence="2">Uncharacterized protein</fullName>
    </submittedName>
</protein>
<reference evidence="2 3" key="1">
    <citation type="submission" date="2018-11" db="EMBL/GenBank/DDBJ databases">
        <title>Phylogenetic determinants of toxin gene distribution in genomes of Brevibacillus laterosporus.</title>
        <authorList>
            <person name="Glare T.R."/>
            <person name="Durrant A."/>
            <person name="Berry C."/>
            <person name="Palma L."/>
            <person name="Ormskirk M."/>
            <person name="Cox M.O."/>
        </authorList>
    </citation>
    <scope>NUCLEOTIDE SEQUENCE [LARGE SCALE GENOMIC DNA]</scope>
    <source>
        <strain evidence="2 3">1821L</strain>
    </source>
</reference>
<proteinExistence type="predicted"/>
<keyword evidence="3" id="KW-1185">Reference proteome</keyword>
<dbReference type="EMBL" id="CP033464">
    <property type="protein sequence ID" value="QDX94279.1"/>
    <property type="molecule type" value="Genomic_DNA"/>
</dbReference>
<evidence type="ECO:0000313" key="2">
    <source>
        <dbReference type="EMBL" id="QDX94279.1"/>
    </source>
</evidence>
<gene>
    <name evidence="2" type="ORF">EEL30_19535</name>
</gene>
<feature type="region of interest" description="Disordered" evidence="1">
    <location>
        <begin position="28"/>
        <end position="62"/>
    </location>
</feature>
<sequence>MRSRIKHQEYLSKVSQLETALQKRSQIANNLRKAPSKRMSTSETRNWKMHKASQQKSIHRTMKSVQTRMKKLEKVEKPTEMATVKWIRQEYFIKKDSRT</sequence>
<feature type="compositionally biased region" description="Basic residues" evidence="1">
    <location>
        <begin position="47"/>
        <end position="62"/>
    </location>
</feature>
<dbReference type="Proteomes" id="UP000319432">
    <property type="component" value="Chromosome"/>
</dbReference>
<name>A0A518VBD0_BRELA</name>